<evidence type="ECO:0000256" key="6">
    <source>
        <dbReference type="ARBA" id="ARBA00023244"/>
    </source>
</evidence>
<dbReference type="Gene3D" id="3.40.50.10090">
    <property type="match status" value="2"/>
</dbReference>
<name>A0A0L0BZ14_LUCCU</name>
<evidence type="ECO:0000259" key="12">
    <source>
        <dbReference type="Pfam" id="PF02602"/>
    </source>
</evidence>
<comment type="function">
    <text evidence="11">Catalyzes cyclization of the linear tetrapyrrole, hydroxymethylbilane, to the macrocyclic uroporphyrinogen III, the branch point for the various sub-pathways leading to the wide diversity of porphyrins. Porphyrins act as cofactors for a multitude of enzymes that perform a variety of processes within the cell such as methionine synthesis (vitamin B12) or oxygen transport (heme).</text>
</comment>
<dbReference type="PANTHER" id="PTHR12390:SF0">
    <property type="entry name" value="UROPORPHYRINOGEN-III SYNTHASE"/>
    <property type="match status" value="1"/>
</dbReference>
<dbReference type="InterPro" id="IPR036108">
    <property type="entry name" value="4pyrrol_syn_uPrphyn_synt_sf"/>
</dbReference>
<dbReference type="GO" id="GO:0005829">
    <property type="term" value="C:cytosol"/>
    <property type="evidence" value="ECO:0007669"/>
    <property type="project" value="TreeGrafter"/>
</dbReference>
<protein>
    <recommendedName>
        <fullName evidence="9">Uroporphyrinogen-III synthase</fullName>
        <ecNumber evidence="3">4.2.1.75</ecNumber>
    </recommendedName>
    <alternativeName>
        <fullName evidence="8">Hydroxymethylbilane hydrolyase [cyclizing]</fullName>
    </alternativeName>
    <alternativeName>
        <fullName evidence="7">Uroporphyrinogen-III cosynthase</fullName>
    </alternativeName>
</protein>
<dbReference type="EC" id="4.2.1.75" evidence="3"/>
<keyword evidence="6" id="KW-0627">Porphyrin biosynthesis</keyword>
<evidence type="ECO:0000256" key="7">
    <source>
        <dbReference type="ARBA" id="ARBA00031702"/>
    </source>
</evidence>
<keyword evidence="4" id="KW-0350">Heme biosynthesis</keyword>
<dbReference type="AlphaFoldDB" id="A0A0L0BZ14"/>
<sequence>MPNNFKNTEIMHRRTVIIFKSESESTEVYAEELQHHFFNPIFVPTLTFGFKNLEKLHAKLQHPDDYEGLIFTSPRCVEAVVKALDKQELPGGWKMLHNYAVGEVTHNFALNELQQLFTHGKTTGNARNLAEFIIDNHDGAKDLPFLLPCSNIAQDTLNVRLREVGYRVDACEVYETKCNPDLFDKMEKALMAENVEFLAFFSPSGVNCAYEYFKAKDINMDKYRLVAIGPSTRRALENKGLKVYCTAERPTVEHLIKVLINPEECRENLVRDSTASLQD</sequence>
<dbReference type="EMBL" id="JRES01001135">
    <property type="protein sequence ID" value="KNC25241.1"/>
    <property type="molecule type" value="Genomic_DNA"/>
</dbReference>
<comment type="caution">
    <text evidence="13">The sequence shown here is derived from an EMBL/GenBank/DDBJ whole genome shotgun (WGS) entry which is preliminary data.</text>
</comment>
<dbReference type="InterPro" id="IPR039793">
    <property type="entry name" value="UROS/Hem4"/>
</dbReference>
<evidence type="ECO:0000256" key="1">
    <source>
        <dbReference type="ARBA" id="ARBA00004772"/>
    </source>
</evidence>
<accession>A0A0L0BZ14</accession>
<comment type="catalytic activity">
    <reaction evidence="10">
        <text>hydroxymethylbilane = uroporphyrinogen III + H2O</text>
        <dbReference type="Rhea" id="RHEA:18965"/>
        <dbReference type="ChEBI" id="CHEBI:15377"/>
        <dbReference type="ChEBI" id="CHEBI:57308"/>
        <dbReference type="ChEBI" id="CHEBI:57845"/>
        <dbReference type="EC" id="4.2.1.75"/>
    </reaction>
</comment>
<evidence type="ECO:0000256" key="9">
    <source>
        <dbReference type="ARBA" id="ARBA00040167"/>
    </source>
</evidence>
<dbReference type="GO" id="GO:0006780">
    <property type="term" value="P:uroporphyrinogen III biosynthetic process"/>
    <property type="evidence" value="ECO:0007669"/>
    <property type="project" value="InterPro"/>
</dbReference>
<evidence type="ECO:0000313" key="14">
    <source>
        <dbReference type="Proteomes" id="UP000037069"/>
    </source>
</evidence>
<dbReference type="GO" id="GO:0004852">
    <property type="term" value="F:uroporphyrinogen-III synthase activity"/>
    <property type="evidence" value="ECO:0007669"/>
    <property type="project" value="UniProtKB-EC"/>
</dbReference>
<evidence type="ECO:0000313" key="13">
    <source>
        <dbReference type="EMBL" id="KNC25241.1"/>
    </source>
</evidence>
<evidence type="ECO:0000256" key="3">
    <source>
        <dbReference type="ARBA" id="ARBA00013109"/>
    </source>
</evidence>
<dbReference type="UniPathway" id="UPA00251">
    <property type="reaction ID" value="UER00320"/>
</dbReference>
<dbReference type="SUPFAM" id="SSF69618">
    <property type="entry name" value="HemD-like"/>
    <property type="match status" value="1"/>
</dbReference>
<dbReference type="STRING" id="7375.A0A0L0BZ14"/>
<evidence type="ECO:0000256" key="4">
    <source>
        <dbReference type="ARBA" id="ARBA00023133"/>
    </source>
</evidence>
<dbReference type="CDD" id="cd06578">
    <property type="entry name" value="HemD"/>
    <property type="match status" value="1"/>
</dbReference>
<dbReference type="GO" id="GO:0006785">
    <property type="term" value="P:heme B biosynthetic process"/>
    <property type="evidence" value="ECO:0007669"/>
    <property type="project" value="UniProtKB-ARBA"/>
</dbReference>
<dbReference type="PANTHER" id="PTHR12390">
    <property type="entry name" value="UROPORPHYRINOGEN III SYNTHASE"/>
    <property type="match status" value="1"/>
</dbReference>
<evidence type="ECO:0000256" key="11">
    <source>
        <dbReference type="ARBA" id="ARBA00060039"/>
    </source>
</evidence>
<dbReference type="OrthoDB" id="5595751at2759"/>
<dbReference type="OMA" id="IHGADTG"/>
<dbReference type="Pfam" id="PF02602">
    <property type="entry name" value="HEM4"/>
    <property type="match status" value="1"/>
</dbReference>
<gene>
    <name evidence="13" type="ORF">FF38_10268</name>
</gene>
<evidence type="ECO:0000256" key="10">
    <source>
        <dbReference type="ARBA" id="ARBA00048617"/>
    </source>
</evidence>
<reference evidence="13 14" key="1">
    <citation type="journal article" date="2015" name="Nat. Commun.">
        <title>Lucilia cuprina genome unlocks parasitic fly biology to underpin future interventions.</title>
        <authorList>
            <person name="Anstead C.A."/>
            <person name="Korhonen P.K."/>
            <person name="Young N.D."/>
            <person name="Hall R.S."/>
            <person name="Jex A.R."/>
            <person name="Murali S.C."/>
            <person name="Hughes D.S."/>
            <person name="Lee S.F."/>
            <person name="Perry T."/>
            <person name="Stroehlein A.J."/>
            <person name="Ansell B.R."/>
            <person name="Breugelmans B."/>
            <person name="Hofmann A."/>
            <person name="Qu J."/>
            <person name="Dugan S."/>
            <person name="Lee S.L."/>
            <person name="Chao H."/>
            <person name="Dinh H."/>
            <person name="Han Y."/>
            <person name="Doddapaneni H.V."/>
            <person name="Worley K.C."/>
            <person name="Muzny D.M."/>
            <person name="Ioannidis P."/>
            <person name="Waterhouse R.M."/>
            <person name="Zdobnov E.M."/>
            <person name="James P.J."/>
            <person name="Bagnall N.H."/>
            <person name="Kotze A.C."/>
            <person name="Gibbs R.A."/>
            <person name="Richards S."/>
            <person name="Batterham P."/>
            <person name="Gasser R.B."/>
        </authorList>
    </citation>
    <scope>NUCLEOTIDE SEQUENCE [LARGE SCALE GENOMIC DNA]</scope>
    <source>
        <strain evidence="13 14">LS</strain>
        <tissue evidence="13">Full body</tissue>
    </source>
</reference>
<keyword evidence="14" id="KW-1185">Reference proteome</keyword>
<evidence type="ECO:0000256" key="8">
    <source>
        <dbReference type="ARBA" id="ARBA00032649"/>
    </source>
</evidence>
<comment type="similarity">
    <text evidence="2">Belongs to the uroporphyrinogen-III synthase family.</text>
</comment>
<proteinExistence type="inferred from homology"/>
<organism evidence="13 14">
    <name type="scientific">Lucilia cuprina</name>
    <name type="common">Green bottle fly</name>
    <name type="synonym">Australian sheep blowfly</name>
    <dbReference type="NCBI Taxonomy" id="7375"/>
    <lineage>
        <taxon>Eukaryota</taxon>
        <taxon>Metazoa</taxon>
        <taxon>Ecdysozoa</taxon>
        <taxon>Arthropoda</taxon>
        <taxon>Hexapoda</taxon>
        <taxon>Insecta</taxon>
        <taxon>Pterygota</taxon>
        <taxon>Neoptera</taxon>
        <taxon>Endopterygota</taxon>
        <taxon>Diptera</taxon>
        <taxon>Brachycera</taxon>
        <taxon>Muscomorpha</taxon>
        <taxon>Oestroidea</taxon>
        <taxon>Calliphoridae</taxon>
        <taxon>Luciliinae</taxon>
        <taxon>Lucilia</taxon>
    </lineage>
</organism>
<dbReference type="Proteomes" id="UP000037069">
    <property type="component" value="Unassembled WGS sequence"/>
</dbReference>
<evidence type="ECO:0000256" key="2">
    <source>
        <dbReference type="ARBA" id="ARBA00008133"/>
    </source>
</evidence>
<dbReference type="GO" id="GO:0006782">
    <property type="term" value="P:protoporphyrinogen IX biosynthetic process"/>
    <property type="evidence" value="ECO:0007669"/>
    <property type="project" value="UniProtKB-UniPathway"/>
</dbReference>
<dbReference type="FunFam" id="3.40.50.10090:FF:000003">
    <property type="entry name" value="uroporphyrinogen-III synthase"/>
    <property type="match status" value="1"/>
</dbReference>
<evidence type="ECO:0000256" key="5">
    <source>
        <dbReference type="ARBA" id="ARBA00023239"/>
    </source>
</evidence>
<dbReference type="InterPro" id="IPR003754">
    <property type="entry name" value="4pyrrol_synth_uPrphyn_synth"/>
</dbReference>
<feature type="domain" description="Tetrapyrrole biosynthesis uroporphyrinogen III synthase" evidence="12">
    <location>
        <begin position="28"/>
        <end position="256"/>
    </location>
</feature>
<comment type="pathway">
    <text evidence="1">Porphyrin-containing compound metabolism; protoporphyrin-IX biosynthesis; coproporphyrinogen-III from 5-aminolevulinate: step 3/4.</text>
</comment>
<keyword evidence="5" id="KW-0456">Lyase</keyword>